<feature type="chain" id="PRO_5011007821" description="PH domain-containing protein" evidence="2">
    <location>
        <begin position="28"/>
        <end position="422"/>
    </location>
</feature>
<feature type="signal peptide" evidence="2">
    <location>
        <begin position="1"/>
        <end position="27"/>
    </location>
</feature>
<dbReference type="VEuPathDB" id="PlasmoDB:PKNOH_S04345100"/>
<feature type="region of interest" description="Disordered" evidence="1">
    <location>
        <begin position="369"/>
        <end position="422"/>
    </location>
</feature>
<evidence type="ECO:0008006" key="5">
    <source>
        <dbReference type="Google" id="ProtNLM"/>
    </source>
</evidence>
<organism evidence="3 4">
    <name type="scientific">Plasmodium knowlesi</name>
    <dbReference type="NCBI Taxonomy" id="5850"/>
    <lineage>
        <taxon>Eukaryota</taxon>
        <taxon>Sar</taxon>
        <taxon>Alveolata</taxon>
        <taxon>Apicomplexa</taxon>
        <taxon>Aconoidasida</taxon>
        <taxon>Haemosporida</taxon>
        <taxon>Plasmodiidae</taxon>
        <taxon>Plasmodium</taxon>
        <taxon>Plasmodium (Plasmodium)</taxon>
    </lineage>
</organism>
<gene>
    <name evidence="3" type="ORF">PKNOH_S04345100</name>
</gene>
<protein>
    <recommendedName>
        <fullName evidence="5">PH domain-containing protein</fullName>
    </recommendedName>
</protein>
<accession>A0A1Y3DX48</accession>
<dbReference type="VEuPathDB" id="PlasmoDB:PKNH_1319800"/>
<reference evidence="3 4" key="1">
    <citation type="submission" date="2017-05" db="EMBL/GenBank/DDBJ databases">
        <title>PacBio assembly of a Plasmodium knowlesi genome sequence with Hi-C correction and manual annotation of the SICAvar gene family.</title>
        <authorList>
            <person name="Lapp S.A."/>
            <person name="Geraldo J.A."/>
            <person name="Chien J.-T."/>
            <person name="Ay F."/>
            <person name="Pakala S.B."/>
            <person name="Batugedara G."/>
            <person name="Humphrey J.C."/>
            <person name="Debarry J.D."/>
            <person name="Le Roch K.G."/>
            <person name="Galinski M.R."/>
            <person name="Kissinger J.C."/>
        </authorList>
    </citation>
    <scope>NUCLEOTIDE SEQUENCE [LARGE SCALE GENOMIC DNA]</scope>
    <source>
        <strain evidence="4">Malayan Strain Pk1 (A+)</strain>
    </source>
</reference>
<proteinExistence type="predicted"/>
<dbReference type="OMA" id="VSYATHQ"/>
<dbReference type="eggNOG" id="ENOG502S49D">
    <property type="taxonomic scope" value="Eukaryota"/>
</dbReference>
<sequence length="422" mass="48096">MIRSVKSRVTLSLAFFLLTCLSPHGKANCQSLLPVSYATHQLYSFDKLTPVEVKSDLKKTLGSFITSKLKDLQKKFYDYKGYGSHGHSSSDEQGETLRSDYDASIEEEVKALLGQAQNKRYLSKRIKDSHDRALRNLKRNRNEEGRDEERTRKLLQHNLEQINYLNKKSHYLERKAEELRNHLKSSNSKNYNYQQEGRNCDIYKIGKLKFVASSNGLKHSIDNVRGKIDNSGFTIFYKNKKKMTYLWNALELPIKLIGSVEQCFLFAYKNNNQILCTDNKLKAASWVNSLAEASACYHFGIKGILVNTNNVKNIQEKLGKSRKDDADGKMLVVDLKPEEDTTRVFVNNHEQNVQDGDDGVIDLNKIKRNMEEEEGKTKKLTTQEEVPSGEKADTEGVEEEMDETQVVDENGSGAQTGDEDAE</sequence>
<dbReference type="EMBL" id="NETL01000018">
    <property type="protein sequence ID" value="OTN68015.1"/>
    <property type="molecule type" value="Genomic_DNA"/>
</dbReference>
<dbReference type="AlphaFoldDB" id="A0A1Y3DX48"/>
<evidence type="ECO:0000313" key="4">
    <source>
        <dbReference type="Proteomes" id="UP000195012"/>
    </source>
</evidence>
<dbReference type="VEuPathDB" id="PlasmoDB:PKA1H_130024600"/>
<evidence type="ECO:0000256" key="1">
    <source>
        <dbReference type="SAM" id="MobiDB-lite"/>
    </source>
</evidence>
<name>A0A1Y3DX48_PLAKN</name>
<dbReference type="OrthoDB" id="361676at2759"/>
<evidence type="ECO:0000256" key="2">
    <source>
        <dbReference type="SAM" id="SignalP"/>
    </source>
</evidence>
<dbReference type="Proteomes" id="UP000195012">
    <property type="component" value="Unassembled WGS sequence"/>
</dbReference>
<evidence type="ECO:0000313" key="3">
    <source>
        <dbReference type="EMBL" id="OTN68015.1"/>
    </source>
</evidence>
<feature type="compositionally biased region" description="Acidic residues" evidence="1">
    <location>
        <begin position="395"/>
        <end position="406"/>
    </location>
</feature>
<comment type="caution">
    <text evidence="3">The sequence shown here is derived from an EMBL/GenBank/DDBJ whole genome shotgun (WGS) entry which is preliminary data.</text>
</comment>
<keyword evidence="2" id="KW-0732">Signal</keyword>